<proteinExistence type="predicted"/>
<accession>A0A7H0H547</accession>
<keyword evidence="3" id="KW-1185">Reference proteome</keyword>
<organism evidence="2 3">
    <name type="scientific">Tessaracoccus defluvii</name>
    <dbReference type="NCBI Taxonomy" id="1285901"/>
    <lineage>
        <taxon>Bacteria</taxon>
        <taxon>Bacillati</taxon>
        <taxon>Actinomycetota</taxon>
        <taxon>Actinomycetes</taxon>
        <taxon>Propionibacteriales</taxon>
        <taxon>Propionibacteriaceae</taxon>
        <taxon>Tessaracoccus</taxon>
    </lineage>
</organism>
<evidence type="ECO:0000313" key="3">
    <source>
        <dbReference type="Proteomes" id="UP000516117"/>
    </source>
</evidence>
<dbReference type="KEGG" id="tdf:H9L22_16150"/>
<evidence type="ECO:0000313" key="2">
    <source>
        <dbReference type="EMBL" id="QNP55663.1"/>
    </source>
</evidence>
<protein>
    <recommendedName>
        <fullName evidence="1">DUF6434 domain-containing protein</fullName>
    </recommendedName>
</protein>
<dbReference type="RefSeq" id="WP_187720792.1">
    <property type="nucleotide sequence ID" value="NZ_BAABBL010000005.1"/>
</dbReference>
<sequence length="185" mass="20378">MPPSRRPELTRQLSGAEFLRWYWLKDEVVGFARDLGLRTSGPKDLVVRRVAAALDGVAYVEPAPARSPSGAQLAGDLSRDTVILAGQRCSQAVRAWFVTQVGGGFAFDAPMRAFFAAADGTTTLGDALSHYRATRGSGPDDIDTQFEFNRFTRTWHERHPGGDRAALLAAWRDYRARPVDERGRG</sequence>
<dbReference type="InterPro" id="IPR045492">
    <property type="entry name" value="DUF6434"/>
</dbReference>
<reference evidence="2 3" key="1">
    <citation type="submission" date="2020-08" db="EMBL/GenBank/DDBJ databases">
        <title>Genome sequence of Tessaracoccus defluvii JCM 17540T.</title>
        <authorList>
            <person name="Hyun D.-W."/>
            <person name="Bae J.-W."/>
        </authorList>
    </citation>
    <scope>NUCLEOTIDE SEQUENCE [LARGE SCALE GENOMIC DNA]</scope>
    <source>
        <strain evidence="2 3">JCM 17540</strain>
    </source>
</reference>
<dbReference type="AlphaFoldDB" id="A0A7H0H547"/>
<dbReference type="Pfam" id="PF18953">
    <property type="entry name" value="SAP_new25"/>
    <property type="match status" value="1"/>
</dbReference>
<dbReference type="Proteomes" id="UP000516117">
    <property type="component" value="Chromosome"/>
</dbReference>
<name>A0A7H0H547_9ACTN</name>
<dbReference type="Pfam" id="PF20026">
    <property type="entry name" value="DUF6434"/>
    <property type="match status" value="1"/>
</dbReference>
<feature type="domain" description="DUF6434" evidence="1">
    <location>
        <begin position="75"/>
        <end position="132"/>
    </location>
</feature>
<dbReference type="EMBL" id="CP060789">
    <property type="protein sequence ID" value="QNP55663.1"/>
    <property type="molecule type" value="Genomic_DNA"/>
</dbReference>
<evidence type="ECO:0000259" key="1">
    <source>
        <dbReference type="Pfam" id="PF20026"/>
    </source>
</evidence>
<gene>
    <name evidence="2" type="ORF">H9L22_16150</name>
</gene>